<name>A0ABQ4VAK0_9MYCO</name>
<keyword evidence="3" id="KW-1185">Reference proteome</keyword>
<dbReference type="Proteomes" id="UP001060504">
    <property type="component" value="Unassembled WGS sequence"/>
</dbReference>
<evidence type="ECO:0008006" key="4">
    <source>
        <dbReference type="Google" id="ProtNLM"/>
    </source>
</evidence>
<evidence type="ECO:0000313" key="2">
    <source>
        <dbReference type="EMBL" id="GJF10489.1"/>
    </source>
</evidence>
<evidence type="ECO:0000256" key="1">
    <source>
        <dbReference type="SAM" id="Phobius"/>
    </source>
</evidence>
<proteinExistence type="predicted"/>
<keyword evidence="1" id="KW-1133">Transmembrane helix</keyword>
<gene>
    <name evidence="2" type="ORF">NGTWS1702_35630</name>
</gene>
<dbReference type="EMBL" id="BPRH01003731">
    <property type="protein sequence ID" value="GJF10489.1"/>
    <property type="molecule type" value="Genomic_DNA"/>
</dbReference>
<dbReference type="InterPro" id="IPR058714">
    <property type="entry name" value="LpqS"/>
</dbReference>
<keyword evidence="1" id="KW-0812">Transmembrane</keyword>
<dbReference type="Pfam" id="PF26327">
    <property type="entry name" value="LpqS"/>
    <property type="match status" value="1"/>
</dbReference>
<accession>A0ABQ4VAK0</accession>
<feature type="transmembrane region" description="Helical" evidence="1">
    <location>
        <begin position="87"/>
        <end position="106"/>
    </location>
</feature>
<organism evidence="2 3">
    <name type="scientific">Mycolicibacterium cyprinidarum</name>
    <dbReference type="NCBI Taxonomy" id="2860311"/>
    <lineage>
        <taxon>Bacteria</taxon>
        <taxon>Bacillati</taxon>
        <taxon>Actinomycetota</taxon>
        <taxon>Actinomycetes</taxon>
        <taxon>Mycobacteriales</taxon>
        <taxon>Mycobacteriaceae</taxon>
        <taxon>Mycolicibacterium</taxon>
    </lineage>
</organism>
<comment type="caution">
    <text evidence="2">The sequence shown here is derived from an EMBL/GenBank/DDBJ whole genome shotgun (WGS) entry which is preliminary data.</text>
</comment>
<protein>
    <recommendedName>
        <fullName evidence="4">Lipoprotein LpqS</fullName>
    </recommendedName>
</protein>
<keyword evidence="1" id="KW-0472">Membrane</keyword>
<sequence>MPARVVIALAVVFCVVATGGAWIQSGSEAVAAHGPHALGSDWPAEFGVVAAHQHPIVEHPHAQDGSNRITPDSFAAAGLRRVGTTTLVALSLAAAMVAMVALWFYAPLTAVRGPPRVAARILSARAILARLCIARC</sequence>
<evidence type="ECO:0000313" key="3">
    <source>
        <dbReference type="Proteomes" id="UP001060504"/>
    </source>
</evidence>
<reference evidence="2 3" key="1">
    <citation type="submission" date="2021-08" db="EMBL/GenBank/DDBJ databases">
        <title>Draft genome sequence of Mycolicibacterium sp. NGTWS1702 strain.</title>
        <authorList>
            <person name="Matsumoto M."/>
            <person name="Tang B.C.C."/>
            <person name="Machida Y."/>
            <person name="Matoyama H."/>
            <person name="Kishihara T."/>
            <person name="Sato S."/>
            <person name="Kondo I."/>
            <person name="Sano M."/>
            <person name="Kato G."/>
        </authorList>
    </citation>
    <scope>NUCLEOTIDE SEQUENCE [LARGE SCALE GENOMIC DNA]</scope>
    <source>
        <strain evidence="2 3">NGTWSNA01</strain>
    </source>
</reference>